<evidence type="ECO:0000256" key="4">
    <source>
        <dbReference type="ARBA" id="ARBA00008319"/>
    </source>
</evidence>
<comment type="subunit">
    <text evidence="5 15 16">Homodimer.</text>
</comment>
<dbReference type="Pfam" id="PF00180">
    <property type="entry name" value="Iso_dh"/>
    <property type="match status" value="1"/>
</dbReference>
<organism evidence="18 19">
    <name type="scientific">Thioalbus denitrificans</name>
    <dbReference type="NCBI Taxonomy" id="547122"/>
    <lineage>
        <taxon>Bacteria</taxon>
        <taxon>Pseudomonadati</taxon>
        <taxon>Pseudomonadota</taxon>
        <taxon>Gammaproteobacteria</taxon>
        <taxon>Chromatiales</taxon>
        <taxon>Ectothiorhodospiraceae</taxon>
        <taxon>Thioalbus</taxon>
    </lineage>
</organism>
<evidence type="ECO:0000313" key="19">
    <source>
        <dbReference type="Proteomes" id="UP000252707"/>
    </source>
</evidence>
<dbReference type="GO" id="GO:0000287">
    <property type="term" value="F:magnesium ion binding"/>
    <property type="evidence" value="ECO:0007669"/>
    <property type="project" value="InterPro"/>
</dbReference>
<dbReference type="EC" id="1.1.1.85" evidence="15"/>
<dbReference type="InterPro" id="IPR024084">
    <property type="entry name" value="IsoPropMal-DH-like_dom"/>
</dbReference>
<feature type="binding site" evidence="15">
    <location>
        <position position="248"/>
    </location>
    <ligand>
        <name>Mg(2+)</name>
        <dbReference type="ChEBI" id="CHEBI:18420"/>
    </ligand>
</feature>
<keyword evidence="10 15" id="KW-0560">Oxidoreductase</keyword>
<dbReference type="InterPro" id="IPR019818">
    <property type="entry name" value="IsoCit/isopropylmalate_DH_CS"/>
</dbReference>
<dbReference type="AlphaFoldDB" id="A0A369CDR1"/>
<evidence type="ECO:0000256" key="12">
    <source>
        <dbReference type="ARBA" id="ARBA00023211"/>
    </source>
</evidence>
<feature type="binding site" evidence="15">
    <location>
        <begin position="76"/>
        <end position="89"/>
    </location>
    <ligand>
        <name>NAD(+)</name>
        <dbReference type="ChEBI" id="CHEBI:57540"/>
    </ligand>
</feature>
<keyword evidence="9 15" id="KW-0460">Magnesium</keyword>
<dbReference type="PANTHER" id="PTHR42979">
    <property type="entry name" value="3-ISOPROPYLMALATE DEHYDROGENASE"/>
    <property type="match status" value="1"/>
</dbReference>
<dbReference type="FunFam" id="3.40.718.10:FF:000004">
    <property type="entry name" value="3-isopropylmalate dehydrogenase"/>
    <property type="match status" value="1"/>
</dbReference>
<comment type="caution">
    <text evidence="18">The sequence shown here is derived from an EMBL/GenBank/DDBJ whole genome shotgun (WGS) entry which is preliminary data.</text>
</comment>
<comment type="catalytic activity">
    <reaction evidence="1 15 16">
        <text>(2R,3S)-3-isopropylmalate + NAD(+) = 4-methyl-2-oxopentanoate + CO2 + NADH</text>
        <dbReference type="Rhea" id="RHEA:32271"/>
        <dbReference type="ChEBI" id="CHEBI:16526"/>
        <dbReference type="ChEBI" id="CHEBI:17865"/>
        <dbReference type="ChEBI" id="CHEBI:35121"/>
        <dbReference type="ChEBI" id="CHEBI:57540"/>
        <dbReference type="ChEBI" id="CHEBI:57945"/>
        <dbReference type="EC" id="1.1.1.85"/>
    </reaction>
</comment>
<evidence type="ECO:0000256" key="1">
    <source>
        <dbReference type="ARBA" id="ARBA00000624"/>
    </source>
</evidence>
<feature type="binding site" evidence="15">
    <location>
        <position position="96"/>
    </location>
    <ligand>
        <name>substrate</name>
    </ligand>
</feature>
<keyword evidence="8 15" id="KW-0479">Metal-binding</keyword>
<evidence type="ECO:0000256" key="13">
    <source>
        <dbReference type="ARBA" id="ARBA00023304"/>
    </source>
</evidence>
<evidence type="ECO:0000256" key="2">
    <source>
        <dbReference type="ARBA" id="ARBA00001936"/>
    </source>
</evidence>
<comment type="cofactor">
    <cofactor evidence="15 16">
        <name>Mg(2+)</name>
        <dbReference type="ChEBI" id="CHEBI:18420"/>
    </cofactor>
    <cofactor evidence="15 16">
        <name>Mn(2+)</name>
        <dbReference type="ChEBI" id="CHEBI:29035"/>
    </cofactor>
    <text evidence="15 16">Binds 1 Mg(2+) or Mn(2+) ion per subunit.</text>
</comment>
<evidence type="ECO:0000256" key="10">
    <source>
        <dbReference type="ARBA" id="ARBA00023002"/>
    </source>
</evidence>
<proteinExistence type="inferred from homology"/>
<dbReference type="UniPathway" id="UPA00048">
    <property type="reaction ID" value="UER00072"/>
</dbReference>
<comment type="similarity">
    <text evidence="4 15">Belongs to the isocitrate and isopropylmalate dehydrogenases family. LeuB type 1 subfamily.</text>
</comment>
<evidence type="ECO:0000256" key="7">
    <source>
        <dbReference type="ARBA" id="ARBA00022605"/>
    </source>
</evidence>
<sequence>MTKKVLLLPGDGIGIEIVAEAVKVLQALRNDYGLAVETETALVGGAAIDATGGPLPEETLQLAREADAVLLGAVGGPKWEPLDISIRPEKGLLGLRAGLGLFANLRPALLYPQLASASTLRPEVVAGLDIMIVRELTGGIYFGQPRGIRTLENGERQGFNTLVYSESEVERIGRAAFDIAMKRNKRVCSVDKANVLECTELWREVMIRVAKDYPEVELSHMYVDNAAMQLVRAPKQFDVMVTTNMFGDILSDEASMLTGSIGMLPSASLDADGKGMYEPIHGSAPDIAGQGVANPLATILSVAMMLRYSLGEEALAARIERAVSRVLDQGLRTADIHTEGTTRVGTARMGDAVVAALAD</sequence>
<protein>
    <recommendedName>
        <fullName evidence="15">3-isopropylmalate dehydrogenase</fullName>
        <ecNumber evidence="15">1.1.1.85</ecNumber>
    </recommendedName>
    <alternativeName>
        <fullName evidence="15">3-IPM-DH</fullName>
    </alternativeName>
    <alternativeName>
        <fullName evidence="15">Beta-IPM dehydrogenase</fullName>
        <shortName evidence="15">IMDH</shortName>
    </alternativeName>
</protein>
<gene>
    <name evidence="15" type="primary">leuB</name>
    <name evidence="18" type="ORF">DFQ59_102542</name>
</gene>
<evidence type="ECO:0000256" key="6">
    <source>
        <dbReference type="ARBA" id="ARBA00022430"/>
    </source>
</evidence>
<dbReference type="PROSITE" id="PS00470">
    <property type="entry name" value="IDH_IMDH"/>
    <property type="match status" value="1"/>
</dbReference>
<accession>A0A369CDR1</accession>
<dbReference type="EMBL" id="QPJY01000002">
    <property type="protein sequence ID" value="RCX32182.1"/>
    <property type="molecule type" value="Genomic_DNA"/>
</dbReference>
<dbReference type="SMART" id="SM01329">
    <property type="entry name" value="Iso_dh"/>
    <property type="match status" value="1"/>
</dbReference>
<dbReference type="InterPro" id="IPR004429">
    <property type="entry name" value="Isopropylmalate_DH"/>
</dbReference>
<evidence type="ECO:0000256" key="11">
    <source>
        <dbReference type="ARBA" id="ARBA00023027"/>
    </source>
</evidence>
<keyword evidence="6 15" id="KW-0432">Leucine biosynthesis</keyword>
<dbReference type="GO" id="GO:0005829">
    <property type="term" value="C:cytosol"/>
    <property type="evidence" value="ECO:0007669"/>
    <property type="project" value="TreeGrafter"/>
</dbReference>
<evidence type="ECO:0000313" key="18">
    <source>
        <dbReference type="EMBL" id="RCX32182.1"/>
    </source>
</evidence>
<comment type="pathway">
    <text evidence="3 15 16">Amino-acid biosynthesis; L-leucine biosynthesis; L-leucine from 3-methyl-2-oxobutanoate: step 3/4.</text>
</comment>
<dbReference type="GO" id="GO:0051287">
    <property type="term" value="F:NAD binding"/>
    <property type="evidence" value="ECO:0007669"/>
    <property type="project" value="InterPro"/>
</dbReference>
<dbReference type="Proteomes" id="UP000252707">
    <property type="component" value="Unassembled WGS sequence"/>
</dbReference>
<evidence type="ECO:0000256" key="9">
    <source>
        <dbReference type="ARBA" id="ARBA00022842"/>
    </source>
</evidence>
<feature type="binding site" evidence="15">
    <location>
        <position position="106"/>
    </location>
    <ligand>
        <name>substrate</name>
    </ligand>
</feature>
<evidence type="ECO:0000256" key="8">
    <source>
        <dbReference type="ARBA" id="ARBA00022723"/>
    </source>
</evidence>
<feature type="binding site" evidence="15">
    <location>
        <position position="134"/>
    </location>
    <ligand>
        <name>substrate</name>
    </ligand>
</feature>
<keyword evidence="11 15" id="KW-0520">NAD</keyword>
<dbReference type="GO" id="GO:0003862">
    <property type="term" value="F:3-isopropylmalate dehydrogenase activity"/>
    <property type="evidence" value="ECO:0007669"/>
    <property type="project" value="UniProtKB-UniRule"/>
</dbReference>
<keyword evidence="7 15" id="KW-0028">Amino-acid biosynthesis</keyword>
<keyword evidence="13 15" id="KW-0100">Branched-chain amino acid biosynthesis</keyword>
<feature type="binding site" evidence="15">
    <location>
        <begin position="282"/>
        <end position="294"/>
    </location>
    <ligand>
        <name>NAD(+)</name>
        <dbReference type="ChEBI" id="CHEBI:57540"/>
    </ligand>
</feature>
<comment type="cofactor">
    <cofactor evidence="2">
        <name>Mn(2+)</name>
        <dbReference type="ChEBI" id="CHEBI:29035"/>
    </cofactor>
</comment>
<keyword evidence="15" id="KW-0963">Cytoplasm</keyword>
<evidence type="ECO:0000256" key="15">
    <source>
        <dbReference type="HAMAP-Rule" id="MF_01033"/>
    </source>
</evidence>
<evidence type="ECO:0000256" key="14">
    <source>
        <dbReference type="ARBA" id="ARBA00023577"/>
    </source>
</evidence>
<evidence type="ECO:0000256" key="16">
    <source>
        <dbReference type="RuleBase" id="RU004445"/>
    </source>
</evidence>
<feature type="binding site" evidence="15">
    <location>
        <position position="252"/>
    </location>
    <ligand>
        <name>Mg(2+)</name>
        <dbReference type="ChEBI" id="CHEBI:18420"/>
    </ligand>
</feature>
<feature type="domain" description="Isopropylmalate dehydrogenase-like" evidence="17">
    <location>
        <begin position="4"/>
        <end position="353"/>
    </location>
</feature>
<feature type="site" description="Important for catalysis" evidence="15">
    <location>
        <position position="192"/>
    </location>
</feature>
<name>A0A369CDR1_9GAMM</name>
<comment type="function">
    <text evidence="14 15 16">Catalyzes the oxidation of 3-carboxy-2-hydroxy-4-methylpentanoate (3-isopropylmalate) to 3-carboxy-4-methyl-2-oxopentanoate. The product decarboxylates to 4-methyl-2 oxopentanoate.</text>
</comment>
<feature type="binding site" evidence="15">
    <location>
        <position position="224"/>
    </location>
    <ligand>
        <name>Mg(2+)</name>
        <dbReference type="ChEBI" id="CHEBI:18420"/>
    </ligand>
</feature>
<keyword evidence="19" id="KW-1185">Reference proteome</keyword>
<dbReference type="NCBIfam" id="TIGR00169">
    <property type="entry name" value="leuB"/>
    <property type="match status" value="1"/>
</dbReference>
<dbReference type="PANTHER" id="PTHR42979:SF1">
    <property type="entry name" value="3-ISOPROPYLMALATE DEHYDROGENASE"/>
    <property type="match status" value="1"/>
</dbReference>
<dbReference type="OrthoDB" id="9767905at2"/>
<feature type="binding site" evidence="15">
    <location>
        <position position="224"/>
    </location>
    <ligand>
        <name>substrate</name>
    </ligand>
</feature>
<evidence type="ECO:0000259" key="17">
    <source>
        <dbReference type="SMART" id="SM01329"/>
    </source>
</evidence>
<evidence type="ECO:0000256" key="5">
    <source>
        <dbReference type="ARBA" id="ARBA00011738"/>
    </source>
</evidence>
<dbReference type="HAMAP" id="MF_01033">
    <property type="entry name" value="LeuB_type1"/>
    <property type="match status" value="1"/>
</dbReference>
<dbReference type="RefSeq" id="WP_114278995.1">
    <property type="nucleotide sequence ID" value="NZ_QPJY01000002.1"/>
</dbReference>
<dbReference type="SUPFAM" id="SSF53659">
    <property type="entry name" value="Isocitrate/Isopropylmalate dehydrogenase-like"/>
    <property type="match status" value="1"/>
</dbReference>
<reference evidence="18 19" key="1">
    <citation type="submission" date="2018-07" db="EMBL/GenBank/DDBJ databases">
        <title>Genomic Encyclopedia of Type Strains, Phase IV (KMG-IV): sequencing the most valuable type-strain genomes for metagenomic binning, comparative biology and taxonomic classification.</title>
        <authorList>
            <person name="Goeker M."/>
        </authorList>
    </citation>
    <scope>NUCLEOTIDE SEQUENCE [LARGE SCALE GENOMIC DNA]</scope>
    <source>
        <strain evidence="18 19">DSM 26407</strain>
    </source>
</reference>
<keyword evidence="12 15" id="KW-0464">Manganese</keyword>
<evidence type="ECO:0000256" key="3">
    <source>
        <dbReference type="ARBA" id="ARBA00004762"/>
    </source>
</evidence>
<feature type="site" description="Important for catalysis" evidence="15">
    <location>
        <position position="141"/>
    </location>
</feature>
<comment type="subcellular location">
    <subcellularLocation>
        <location evidence="15">Cytoplasm</location>
    </subcellularLocation>
</comment>
<dbReference type="Gene3D" id="3.40.718.10">
    <property type="entry name" value="Isopropylmalate Dehydrogenase"/>
    <property type="match status" value="1"/>
</dbReference>
<dbReference type="GO" id="GO:0009098">
    <property type="term" value="P:L-leucine biosynthetic process"/>
    <property type="evidence" value="ECO:0007669"/>
    <property type="project" value="UniProtKB-UniRule"/>
</dbReference>